<comment type="caution">
    <text evidence="16">The sequence shown here is derived from an EMBL/GenBank/DDBJ whole genome shotgun (WGS) entry which is preliminary data.</text>
</comment>
<dbReference type="Pfam" id="PF13493">
    <property type="entry name" value="DUF4118"/>
    <property type="match status" value="1"/>
</dbReference>
<dbReference type="SMART" id="SM00388">
    <property type="entry name" value="HisKA"/>
    <property type="match status" value="1"/>
</dbReference>
<evidence type="ECO:0000256" key="10">
    <source>
        <dbReference type="ARBA" id="ARBA00022989"/>
    </source>
</evidence>
<keyword evidence="7" id="KW-0547">Nucleotide-binding</keyword>
<evidence type="ECO:0000256" key="13">
    <source>
        <dbReference type="SAM" id="Coils"/>
    </source>
</evidence>
<keyword evidence="10 14" id="KW-1133">Transmembrane helix</keyword>
<evidence type="ECO:0000256" key="8">
    <source>
        <dbReference type="ARBA" id="ARBA00022777"/>
    </source>
</evidence>
<evidence type="ECO:0000313" key="16">
    <source>
        <dbReference type="EMBL" id="GFO84358.1"/>
    </source>
</evidence>
<dbReference type="PRINTS" id="PR00344">
    <property type="entry name" value="BCTRLSENSOR"/>
</dbReference>
<evidence type="ECO:0000256" key="3">
    <source>
        <dbReference type="ARBA" id="ARBA00012438"/>
    </source>
</evidence>
<evidence type="ECO:0000256" key="12">
    <source>
        <dbReference type="ARBA" id="ARBA00023136"/>
    </source>
</evidence>
<dbReference type="Proteomes" id="UP000613208">
    <property type="component" value="Unassembled WGS sequence"/>
</dbReference>
<evidence type="ECO:0000256" key="11">
    <source>
        <dbReference type="ARBA" id="ARBA00023012"/>
    </source>
</evidence>
<dbReference type="Gene3D" id="1.20.120.620">
    <property type="entry name" value="Backbone structure of the membrane domain of e. Coli histidine kinase receptor kdpd"/>
    <property type="match status" value="1"/>
</dbReference>
<organism evidence="16 17">
    <name type="scientific">Anaerostipes butyraticus</name>
    <dbReference type="NCBI Taxonomy" id="645466"/>
    <lineage>
        <taxon>Bacteria</taxon>
        <taxon>Bacillati</taxon>
        <taxon>Bacillota</taxon>
        <taxon>Clostridia</taxon>
        <taxon>Lachnospirales</taxon>
        <taxon>Lachnospiraceae</taxon>
        <taxon>Anaerostipes</taxon>
    </lineage>
</organism>
<keyword evidence="4" id="KW-0597">Phosphoprotein</keyword>
<gene>
    <name evidence="16" type="ORF">ANBU17_07050</name>
</gene>
<evidence type="ECO:0000256" key="5">
    <source>
        <dbReference type="ARBA" id="ARBA00022679"/>
    </source>
</evidence>
<dbReference type="SUPFAM" id="SSF55874">
    <property type="entry name" value="ATPase domain of HSP90 chaperone/DNA topoisomerase II/histidine kinase"/>
    <property type="match status" value="1"/>
</dbReference>
<dbReference type="InterPro" id="IPR004358">
    <property type="entry name" value="Sig_transdc_His_kin-like_C"/>
</dbReference>
<keyword evidence="13" id="KW-0175">Coiled coil</keyword>
<dbReference type="PANTHER" id="PTHR45569:SF1">
    <property type="entry name" value="SENSOR PROTEIN KDPD"/>
    <property type="match status" value="1"/>
</dbReference>
<keyword evidence="5" id="KW-0808">Transferase</keyword>
<evidence type="ECO:0000313" key="17">
    <source>
        <dbReference type="Proteomes" id="UP000613208"/>
    </source>
</evidence>
<dbReference type="InterPro" id="IPR005467">
    <property type="entry name" value="His_kinase_dom"/>
</dbReference>
<protein>
    <recommendedName>
        <fullName evidence="3">histidine kinase</fullName>
        <ecNumber evidence="3">2.7.13.3</ecNumber>
    </recommendedName>
</protein>
<dbReference type="GO" id="GO:0005886">
    <property type="term" value="C:plasma membrane"/>
    <property type="evidence" value="ECO:0007669"/>
    <property type="project" value="TreeGrafter"/>
</dbReference>
<comment type="catalytic activity">
    <reaction evidence="1">
        <text>ATP + protein L-histidine = ADP + protein N-phospho-L-histidine.</text>
        <dbReference type="EC" id="2.7.13.3"/>
    </reaction>
</comment>
<sequence>MMKYWKDLGISAGLLAAATFVSHIFFYQNVHSGNNIPMIYVLATFLISRFTRGYWWGIISSFISVLLINWRFTYPYFRINFMIDGYPMTFISILVIAVITNMTTTSLNVQRQEAIEREKKLEKLNEYNQQINKLTIEREKEAMRSNLLRAISHDLRTPLTGMIGASATYLEAKDYLDEEAKDKLIMGIQEDAHWLLNMVENLLSITRIQNDNDGEAAHVKKTPEPLEEVVSSAVIRFQKRYPEGKVNVKVPKEFLMVPMDPTLIEQVIMNLLENAWIHSGKHEEIDFYARQEGRNVVFYVKDYGDGIEPERMEHLFDGCAGSKDNESRKGMGIGLTICKTIIQAHQGEIHARNHENGAEFYFSLPLEEENGGMSNDGV</sequence>
<evidence type="ECO:0000256" key="7">
    <source>
        <dbReference type="ARBA" id="ARBA00022741"/>
    </source>
</evidence>
<dbReference type="PANTHER" id="PTHR45569">
    <property type="entry name" value="SENSOR PROTEIN KDPD"/>
    <property type="match status" value="1"/>
</dbReference>
<dbReference type="Pfam" id="PF00512">
    <property type="entry name" value="HisKA"/>
    <property type="match status" value="1"/>
</dbReference>
<evidence type="ECO:0000256" key="6">
    <source>
        <dbReference type="ARBA" id="ARBA00022692"/>
    </source>
</evidence>
<comment type="subcellular location">
    <subcellularLocation>
        <location evidence="2">Membrane</location>
        <topology evidence="2">Multi-pass membrane protein</topology>
    </subcellularLocation>
</comment>
<dbReference type="CDD" id="cd00082">
    <property type="entry name" value="HisKA"/>
    <property type="match status" value="1"/>
</dbReference>
<evidence type="ECO:0000256" key="2">
    <source>
        <dbReference type="ARBA" id="ARBA00004141"/>
    </source>
</evidence>
<dbReference type="InterPro" id="IPR052023">
    <property type="entry name" value="Histidine_kinase_KdpD"/>
</dbReference>
<feature type="transmembrane region" description="Helical" evidence="14">
    <location>
        <begin position="85"/>
        <end position="103"/>
    </location>
</feature>
<dbReference type="GO" id="GO:0000155">
    <property type="term" value="F:phosphorelay sensor kinase activity"/>
    <property type="evidence" value="ECO:0007669"/>
    <property type="project" value="InterPro"/>
</dbReference>
<dbReference type="Gene3D" id="1.10.287.130">
    <property type="match status" value="1"/>
</dbReference>
<dbReference type="Pfam" id="PF02518">
    <property type="entry name" value="HATPase_c"/>
    <property type="match status" value="1"/>
</dbReference>
<evidence type="ECO:0000256" key="9">
    <source>
        <dbReference type="ARBA" id="ARBA00022840"/>
    </source>
</evidence>
<name>A0A916Q4Q1_9FIRM</name>
<accession>A0A916Q4Q1</accession>
<keyword evidence="12 14" id="KW-0472">Membrane</keyword>
<dbReference type="EC" id="2.7.13.3" evidence="3"/>
<dbReference type="InterPro" id="IPR003661">
    <property type="entry name" value="HisK_dim/P_dom"/>
</dbReference>
<dbReference type="SMART" id="SM00387">
    <property type="entry name" value="HATPase_c"/>
    <property type="match status" value="1"/>
</dbReference>
<dbReference type="InterPro" id="IPR036890">
    <property type="entry name" value="HATPase_C_sf"/>
</dbReference>
<reference evidence="16" key="1">
    <citation type="submission" date="2020-06" db="EMBL/GenBank/DDBJ databases">
        <title>Characterization of fructooligosaccharide metabolism and fructooligosaccharide-degrading enzymes in human commensal butyrate producers.</title>
        <authorList>
            <person name="Tanno H."/>
            <person name="Fujii T."/>
            <person name="Hirano K."/>
            <person name="Maeno S."/>
            <person name="Tonozuka T."/>
            <person name="Sakamoto M."/>
            <person name="Ohkuma M."/>
            <person name="Tochio T."/>
            <person name="Endo A."/>
        </authorList>
    </citation>
    <scope>NUCLEOTIDE SEQUENCE</scope>
    <source>
        <strain evidence="16">JCM 17466</strain>
    </source>
</reference>
<evidence type="ECO:0000256" key="4">
    <source>
        <dbReference type="ARBA" id="ARBA00022553"/>
    </source>
</evidence>
<keyword evidence="17" id="KW-1185">Reference proteome</keyword>
<keyword evidence="6 14" id="KW-0812">Transmembrane</keyword>
<keyword evidence="8" id="KW-0418">Kinase</keyword>
<dbReference type="SUPFAM" id="SSF47384">
    <property type="entry name" value="Homodimeric domain of signal transducing histidine kinase"/>
    <property type="match status" value="1"/>
</dbReference>
<dbReference type="RefSeq" id="WP_201310105.1">
    <property type="nucleotide sequence ID" value="NZ_BLYI01000014.1"/>
</dbReference>
<dbReference type="PROSITE" id="PS50109">
    <property type="entry name" value="HIS_KIN"/>
    <property type="match status" value="1"/>
</dbReference>
<evidence type="ECO:0000256" key="1">
    <source>
        <dbReference type="ARBA" id="ARBA00000085"/>
    </source>
</evidence>
<keyword evidence="11" id="KW-0902">Two-component regulatory system</keyword>
<feature type="transmembrane region" description="Helical" evidence="14">
    <location>
        <begin position="54"/>
        <end position="73"/>
    </location>
</feature>
<keyword evidence="9" id="KW-0067">ATP-binding</keyword>
<dbReference type="AlphaFoldDB" id="A0A916Q4Q1"/>
<dbReference type="EMBL" id="BLYI01000014">
    <property type="protein sequence ID" value="GFO84358.1"/>
    <property type="molecule type" value="Genomic_DNA"/>
</dbReference>
<dbReference type="Gene3D" id="3.30.565.10">
    <property type="entry name" value="Histidine kinase-like ATPase, C-terminal domain"/>
    <property type="match status" value="1"/>
</dbReference>
<dbReference type="InterPro" id="IPR025201">
    <property type="entry name" value="KdpD_TM"/>
</dbReference>
<evidence type="ECO:0000256" key="14">
    <source>
        <dbReference type="SAM" id="Phobius"/>
    </source>
</evidence>
<dbReference type="InterPro" id="IPR036097">
    <property type="entry name" value="HisK_dim/P_sf"/>
</dbReference>
<proteinExistence type="predicted"/>
<dbReference type="InterPro" id="IPR003594">
    <property type="entry name" value="HATPase_dom"/>
</dbReference>
<evidence type="ECO:0000259" key="15">
    <source>
        <dbReference type="PROSITE" id="PS50109"/>
    </source>
</evidence>
<feature type="domain" description="Histidine kinase" evidence="15">
    <location>
        <begin position="150"/>
        <end position="368"/>
    </location>
</feature>
<dbReference type="InterPro" id="IPR038318">
    <property type="entry name" value="KdpD_sf"/>
</dbReference>
<dbReference type="GO" id="GO:0005524">
    <property type="term" value="F:ATP binding"/>
    <property type="evidence" value="ECO:0007669"/>
    <property type="project" value="UniProtKB-KW"/>
</dbReference>
<feature type="coiled-coil region" evidence="13">
    <location>
        <begin position="117"/>
        <end position="144"/>
    </location>
</feature>